<dbReference type="GO" id="GO:0016491">
    <property type="term" value="F:oxidoreductase activity"/>
    <property type="evidence" value="ECO:0007669"/>
    <property type="project" value="InterPro"/>
</dbReference>
<dbReference type="InterPro" id="IPR036249">
    <property type="entry name" value="Thioredoxin-like_sf"/>
</dbReference>
<dbReference type="PANTHER" id="PTHR42852:SF12">
    <property type="entry name" value="THIOL-DISULFIDE OXIDOREDUCTASE YKUV"/>
    <property type="match status" value="1"/>
</dbReference>
<evidence type="ECO:0000313" key="4">
    <source>
        <dbReference type="Proteomes" id="UP000030416"/>
    </source>
</evidence>
<keyword evidence="4" id="KW-1185">Reference proteome</keyword>
<organism evidence="3 4">
    <name type="scientific">Ureibacillus manganicus DSM 26584</name>
    <dbReference type="NCBI Taxonomy" id="1384049"/>
    <lineage>
        <taxon>Bacteria</taxon>
        <taxon>Bacillati</taxon>
        <taxon>Bacillota</taxon>
        <taxon>Bacilli</taxon>
        <taxon>Bacillales</taxon>
        <taxon>Caryophanaceae</taxon>
        <taxon>Ureibacillus</taxon>
    </lineage>
</organism>
<dbReference type="Pfam" id="PF00578">
    <property type="entry name" value="AhpC-TSA"/>
    <property type="match status" value="1"/>
</dbReference>
<evidence type="ECO:0000259" key="2">
    <source>
        <dbReference type="PROSITE" id="PS51352"/>
    </source>
</evidence>
<dbReference type="SUPFAM" id="SSF52833">
    <property type="entry name" value="Thioredoxin-like"/>
    <property type="match status" value="1"/>
</dbReference>
<evidence type="ECO:0000256" key="1">
    <source>
        <dbReference type="ARBA" id="ARBA00023157"/>
    </source>
</evidence>
<keyword evidence="1" id="KW-1015">Disulfide bond</keyword>
<feature type="domain" description="Thioredoxin" evidence="2">
    <location>
        <begin position="1"/>
        <end position="145"/>
    </location>
</feature>
<dbReference type="InterPro" id="IPR000866">
    <property type="entry name" value="AhpC/TSA"/>
</dbReference>
<dbReference type="GO" id="GO:0016209">
    <property type="term" value="F:antioxidant activity"/>
    <property type="evidence" value="ECO:0007669"/>
    <property type="project" value="InterPro"/>
</dbReference>
<dbReference type="OrthoDB" id="9811352at2"/>
<accession>A0A0A3J0C2</accession>
<evidence type="ECO:0000313" key="3">
    <source>
        <dbReference type="EMBL" id="KGR80507.1"/>
    </source>
</evidence>
<dbReference type="RefSeq" id="WP_036181914.1">
    <property type="nucleotide sequence ID" value="NZ_AVDA01000001.1"/>
</dbReference>
<dbReference type="EMBL" id="JPVN01000001">
    <property type="protein sequence ID" value="KGR80507.1"/>
    <property type="molecule type" value="Genomic_DNA"/>
</dbReference>
<dbReference type="eggNOG" id="COG0526">
    <property type="taxonomic scope" value="Bacteria"/>
</dbReference>
<dbReference type="PANTHER" id="PTHR42852">
    <property type="entry name" value="THIOL:DISULFIDE INTERCHANGE PROTEIN DSBE"/>
    <property type="match status" value="1"/>
</dbReference>
<proteinExistence type="predicted"/>
<dbReference type="STRING" id="1384049.CD29_01040"/>
<reference evidence="3 4" key="1">
    <citation type="submission" date="2014-02" db="EMBL/GenBank/DDBJ databases">
        <title>Draft genome sequence of Lysinibacillus manganicus DSM 26584T.</title>
        <authorList>
            <person name="Zhang F."/>
            <person name="Wang G."/>
            <person name="Zhang L."/>
        </authorList>
    </citation>
    <scope>NUCLEOTIDE SEQUENCE [LARGE SCALE GENOMIC DNA]</scope>
    <source>
        <strain evidence="3 4">DSM 26584</strain>
    </source>
</reference>
<comment type="caution">
    <text evidence="3">The sequence shown here is derived from an EMBL/GenBank/DDBJ whole genome shotgun (WGS) entry which is preliminary data.</text>
</comment>
<dbReference type="Gene3D" id="3.40.30.10">
    <property type="entry name" value="Glutaredoxin"/>
    <property type="match status" value="1"/>
</dbReference>
<sequence length="147" mass="17288">MKLRSPLPKLSGPTTWINGEVKREQLIGDKATLVHFWSVSCYYCKESMSDINKIRDQYKDILNVISVHMPRTDEDTYLANIKEMAKRLNITQPILVDNEMIITNRFDNQIVPAYYLFDEYGVLRHYQAGESGMRLLENRIKRILNIY</sequence>
<gene>
    <name evidence="3" type="ORF">CD29_01040</name>
</gene>
<dbReference type="InterPro" id="IPR013766">
    <property type="entry name" value="Thioredoxin_domain"/>
</dbReference>
<dbReference type="AlphaFoldDB" id="A0A0A3J0C2"/>
<protein>
    <submittedName>
        <fullName evidence="3">Thiol-disulfide oxidoreductase</fullName>
    </submittedName>
</protein>
<dbReference type="InterPro" id="IPR050553">
    <property type="entry name" value="Thioredoxin_ResA/DsbE_sf"/>
</dbReference>
<dbReference type="Proteomes" id="UP000030416">
    <property type="component" value="Unassembled WGS sequence"/>
</dbReference>
<name>A0A0A3J0C2_9BACL</name>
<dbReference type="PROSITE" id="PS51352">
    <property type="entry name" value="THIOREDOXIN_2"/>
    <property type="match status" value="1"/>
</dbReference>